<sequence>MSFYWVKTHSILKKIFSKYIWDMPNRDNKIYLTFDDGPTPEITNWVLDELGKHNAKATFFCIGKNIEQEPALFKRIIEEKHAIGNHTQDHANGWATSKETYLESIATCAKAIGKHICNKTSPKLFRPPYGKVKSSQINALKKLGYKIVMWDVLSADFDTSITKEKCLENVISNICSGSIIIFHDSVKAFPNLEYTLPKVLEYIDQKHFQYATVS</sequence>
<evidence type="ECO:0000256" key="2">
    <source>
        <dbReference type="ARBA" id="ARBA00022801"/>
    </source>
</evidence>
<dbReference type="PROSITE" id="PS51677">
    <property type="entry name" value="NODB"/>
    <property type="match status" value="1"/>
</dbReference>
<dbReference type="OrthoDB" id="9812065at2"/>
<dbReference type="GO" id="GO:0005975">
    <property type="term" value="P:carbohydrate metabolic process"/>
    <property type="evidence" value="ECO:0007669"/>
    <property type="project" value="InterPro"/>
</dbReference>
<dbReference type="PANTHER" id="PTHR10587">
    <property type="entry name" value="GLYCOSYL TRANSFERASE-RELATED"/>
    <property type="match status" value="1"/>
</dbReference>
<dbReference type="GO" id="GO:0046872">
    <property type="term" value="F:metal ion binding"/>
    <property type="evidence" value="ECO:0007669"/>
    <property type="project" value="UniProtKB-KW"/>
</dbReference>
<protein>
    <submittedName>
        <fullName evidence="4">Polysaccharide deacetylase family protein</fullName>
    </submittedName>
</protein>
<dbReference type="PANTHER" id="PTHR10587:SF133">
    <property type="entry name" value="CHITIN DEACETYLASE 1-RELATED"/>
    <property type="match status" value="1"/>
</dbReference>
<keyword evidence="2" id="KW-0378">Hydrolase</keyword>
<dbReference type="CDD" id="cd10917">
    <property type="entry name" value="CE4_NodB_like_6s_7s"/>
    <property type="match status" value="1"/>
</dbReference>
<feature type="domain" description="NodB homology" evidence="3">
    <location>
        <begin position="28"/>
        <end position="213"/>
    </location>
</feature>
<gene>
    <name evidence="4" type="ORF">FFWV33_02005</name>
</gene>
<dbReference type="InterPro" id="IPR011330">
    <property type="entry name" value="Glyco_hydro/deAcase_b/a-brl"/>
</dbReference>
<dbReference type="Pfam" id="PF01522">
    <property type="entry name" value="Polysacc_deac_1"/>
    <property type="match status" value="1"/>
</dbReference>
<evidence type="ECO:0000256" key="1">
    <source>
        <dbReference type="ARBA" id="ARBA00022723"/>
    </source>
</evidence>
<dbReference type="Proteomes" id="UP000244527">
    <property type="component" value="Chromosome"/>
</dbReference>
<dbReference type="SUPFAM" id="SSF88713">
    <property type="entry name" value="Glycoside hydrolase/deacetylase"/>
    <property type="match status" value="1"/>
</dbReference>
<organism evidence="4 5">
    <name type="scientific">Flavobacterium faecale</name>
    <dbReference type="NCBI Taxonomy" id="1355330"/>
    <lineage>
        <taxon>Bacteria</taxon>
        <taxon>Pseudomonadati</taxon>
        <taxon>Bacteroidota</taxon>
        <taxon>Flavobacteriia</taxon>
        <taxon>Flavobacteriales</taxon>
        <taxon>Flavobacteriaceae</taxon>
        <taxon>Flavobacterium</taxon>
    </lineage>
</organism>
<dbReference type="EMBL" id="CP020918">
    <property type="protein sequence ID" value="AWG20385.1"/>
    <property type="molecule type" value="Genomic_DNA"/>
</dbReference>
<proteinExistence type="predicted"/>
<dbReference type="KEGG" id="ffa:FFWV33_02005"/>
<keyword evidence="5" id="KW-1185">Reference proteome</keyword>
<evidence type="ECO:0000313" key="5">
    <source>
        <dbReference type="Proteomes" id="UP000244527"/>
    </source>
</evidence>
<keyword evidence="1" id="KW-0479">Metal-binding</keyword>
<dbReference type="Gene3D" id="3.20.20.370">
    <property type="entry name" value="Glycoside hydrolase/deacetylase"/>
    <property type="match status" value="1"/>
</dbReference>
<reference evidence="4 5" key="1">
    <citation type="submission" date="2017-04" db="EMBL/GenBank/DDBJ databases">
        <title>Compelte genome sequence of WV33.</title>
        <authorList>
            <person name="Lee P.C."/>
        </authorList>
    </citation>
    <scope>NUCLEOTIDE SEQUENCE [LARGE SCALE GENOMIC DNA]</scope>
    <source>
        <strain evidence="4 5">WV33</strain>
    </source>
</reference>
<evidence type="ECO:0000313" key="4">
    <source>
        <dbReference type="EMBL" id="AWG20385.1"/>
    </source>
</evidence>
<dbReference type="InterPro" id="IPR050248">
    <property type="entry name" value="Polysacc_deacetylase_ArnD"/>
</dbReference>
<dbReference type="GO" id="GO:0016020">
    <property type="term" value="C:membrane"/>
    <property type="evidence" value="ECO:0007669"/>
    <property type="project" value="TreeGrafter"/>
</dbReference>
<accession>A0A2S1L9H4</accession>
<dbReference type="RefSeq" id="WP_108739349.1">
    <property type="nucleotide sequence ID" value="NZ_CP020918.1"/>
</dbReference>
<name>A0A2S1L9H4_9FLAO</name>
<evidence type="ECO:0000259" key="3">
    <source>
        <dbReference type="PROSITE" id="PS51677"/>
    </source>
</evidence>
<dbReference type="InterPro" id="IPR002509">
    <property type="entry name" value="NODB_dom"/>
</dbReference>
<dbReference type="GO" id="GO:0016810">
    <property type="term" value="F:hydrolase activity, acting on carbon-nitrogen (but not peptide) bonds"/>
    <property type="evidence" value="ECO:0007669"/>
    <property type="project" value="InterPro"/>
</dbReference>
<dbReference type="AlphaFoldDB" id="A0A2S1L9H4"/>